<dbReference type="Proteomes" id="UP000275846">
    <property type="component" value="Unassembled WGS sequence"/>
</dbReference>
<evidence type="ECO:0000313" key="3">
    <source>
        <dbReference type="WBParaSite" id="SSLN_0000888901-mRNA-1"/>
    </source>
</evidence>
<reference evidence="1 2" key="2">
    <citation type="submission" date="2018-11" db="EMBL/GenBank/DDBJ databases">
        <authorList>
            <consortium name="Pathogen Informatics"/>
        </authorList>
    </citation>
    <scope>NUCLEOTIDE SEQUENCE [LARGE SCALE GENOMIC DNA]</scope>
    <source>
        <strain evidence="1 2">NST_G2</strain>
    </source>
</reference>
<dbReference type="EMBL" id="UYSU01034719">
    <property type="protein sequence ID" value="VDL94939.1"/>
    <property type="molecule type" value="Genomic_DNA"/>
</dbReference>
<organism evidence="3">
    <name type="scientific">Schistocephalus solidus</name>
    <name type="common">Tapeworm</name>
    <dbReference type="NCBI Taxonomy" id="70667"/>
    <lineage>
        <taxon>Eukaryota</taxon>
        <taxon>Metazoa</taxon>
        <taxon>Spiralia</taxon>
        <taxon>Lophotrochozoa</taxon>
        <taxon>Platyhelminthes</taxon>
        <taxon>Cestoda</taxon>
        <taxon>Eucestoda</taxon>
        <taxon>Diphyllobothriidea</taxon>
        <taxon>Diphyllobothriidae</taxon>
        <taxon>Schistocephalus</taxon>
    </lineage>
</organism>
<proteinExistence type="predicted"/>
<evidence type="ECO:0000313" key="1">
    <source>
        <dbReference type="EMBL" id="VDL94939.1"/>
    </source>
</evidence>
<gene>
    <name evidence="1" type="ORF">SSLN_LOCUS8554</name>
</gene>
<dbReference type="AlphaFoldDB" id="A0A183SWF6"/>
<name>A0A183SWF6_SCHSO</name>
<evidence type="ECO:0000313" key="2">
    <source>
        <dbReference type="Proteomes" id="UP000275846"/>
    </source>
</evidence>
<dbReference type="WBParaSite" id="SSLN_0000888901-mRNA-1">
    <property type="protein sequence ID" value="SSLN_0000888901-mRNA-1"/>
    <property type="gene ID" value="SSLN_0000888901"/>
</dbReference>
<accession>A0A183SWF6</accession>
<sequence length="118" mass="12146">MPIDSMTSLQSFFLTEVMLNGLRYLLYGIIGGPLCSGLAGGSSDGSSALDELIHRWLNQVTSYSPPLLLSAGIRGSFGGQALDEGAAWILSVGGGGGGAESGQEQPVVTARIPRFCGL</sequence>
<keyword evidence="2" id="KW-1185">Reference proteome</keyword>
<protein>
    <submittedName>
        <fullName evidence="1 3">Uncharacterized protein</fullName>
    </submittedName>
</protein>
<reference evidence="3" key="1">
    <citation type="submission" date="2016-06" db="UniProtKB">
        <authorList>
            <consortium name="WormBaseParasite"/>
        </authorList>
    </citation>
    <scope>IDENTIFICATION</scope>
</reference>